<reference evidence="2 3" key="1">
    <citation type="submission" date="2018-01" db="EMBL/GenBank/DDBJ databases">
        <title>Whole genome analyses suggest that Burkholderia sensu lato contains two further novel genera in the rhizoxinica-symbiotica group Mycetohabitans gen. nov., and Trinickia gen. nov.: implications for the evolution of diazotrophy and nodulation in the Burkholderiaceae.</title>
        <authorList>
            <person name="Estrada-de los Santos P."/>
            <person name="Palmer M."/>
            <person name="Chavez-Ramirez B."/>
            <person name="Beukes C."/>
            <person name="Steenkamp E.T."/>
            <person name="Hirsch A.M."/>
            <person name="Manyaka P."/>
            <person name="Maluk M."/>
            <person name="Lafos M."/>
            <person name="Crook M."/>
            <person name="Gross E."/>
            <person name="Simon M.F."/>
            <person name="Bueno dos Reis Junior F."/>
            <person name="Poole P.S."/>
            <person name="Venter S.N."/>
            <person name="James E.K."/>
        </authorList>
    </citation>
    <scope>NUCLEOTIDE SEQUENCE [LARGE SCALE GENOMIC DNA]</scope>
    <source>
        <strain evidence="2 3">WSM 3937</strain>
    </source>
</reference>
<evidence type="ECO:0000313" key="2">
    <source>
        <dbReference type="EMBL" id="PMS20673.1"/>
    </source>
</evidence>
<proteinExistence type="predicted"/>
<keyword evidence="3" id="KW-1185">Reference proteome</keyword>
<dbReference type="EMBL" id="PNXY01000052">
    <property type="protein sequence ID" value="PMS20673.1"/>
    <property type="molecule type" value="Genomic_DNA"/>
</dbReference>
<organism evidence="1 4">
    <name type="scientific">Paraburkholderia rhynchosiae</name>
    <dbReference type="NCBI Taxonomy" id="487049"/>
    <lineage>
        <taxon>Bacteria</taxon>
        <taxon>Pseudomonadati</taxon>
        <taxon>Pseudomonadota</taxon>
        <taxon>Betaproteobacteria</taxon>
        <taxon>Burkholderiales</taxon>
        <taxon>Burkholderiaceae</taxon>
        <taxon>Paraburkholderia</taxon>
    </lineage>
</organism>
<sequence length="62" mass="6616">MQPWDSVLIKADTNNPDKGRAGVVQAVDNTADPKTVTIRLDADAVNAVKVVTVNQSDVQRLG</sequence>
<evidence type="ECO:0000313" key="3">
    <source>
        <dbReference type="Proteomes" id="UP000235659"/>
    </source>
</evidence>
<evidence type="ECO:0000313" key="1">
    <source>
        <dbReference type="EMBL" id="CAB3726088.1"/>
    </source>
</evidence>
<dbReference type="RefSeq" id="WP_102636449.1">
    <property type="nucleotide sequence ID" value="NZ_CADIJZ010000023.1"/>
</dbReference>
<reference evidence="1 4" key="2">
    <citation type="submission" date="2020-04" db="EMBL/GenBank/DDBJ databases">
        <authorList>
            <person name="De Canck E."/>
        </authorList>
    </citation>
    <scope>NUCLEOTIDE SEQUENCE [LARGE SCALE GENOMIC DNA]</scope>
    <source>
        <strain evidence="1 4">LMG 27174</strain>
    </source>
</reference>
<protein>
    <recommendedName>
        <fullName evidence="5">Hypervirulence associated protein TUDOR domain-containing protein</fullName>
    </recommendedName>
</protein>
<evidence type="ECO:0008006" key="5">
    <source>
        <dbReference type="Google" id="ProtNLM"/>
    </source>
</evidence>
<name>A0A2N7VU50_9BURK</name>
<dbReference type="EMBL" id="CADIJZ010000023">
    <property type="protein sequence ID" value="CAB3726088.1"/>
    <property type="molecule type" value="Genomic_DNA"/>
</dbReference>
<dbReference type="OrthoDB" id="9921707at2"/>
<evidence type="ECO:0000313" key="4">
    <source>
        <dbReference type="Proteomes" id="UP000494205"/>
    </source>
</evidence>
<gene>
    <name evidence="2" type="ORF">C0Z16_34390</name>
    <name evidence="1" type="ORF">LMG27174_05378</name>
</gene>
<dbReference type="Proteomes" id="UP000494205">
    <property type="component" value="Unassembled WGS sequence"/>
</dbReference>
<dbReference type="AlphaFoldDB" id="A0A2N7VU50"/>
<accession>A0A2N7VU50</accession>
<dbReference type="Proteomes" id="UP000235659">
    <property type="component" value="Unassembled WGS sequence"/>
</dbReference>